<dbReference type="PANTHER" id="PTHR35804">
    <property type="entry name" value="LYSINE EXPORTER LYSO"/>
    <property type="match status" value="1"/>
</dbReference>
<gene>
    <name evidence="2" type="ORF">FPB0191_00949</name>
</gene>
<dbReference type="Pfam" id="PF03956">
    <property type="entry name" value="Lys_export"/>
    <property type="match status" value="1"/>
</dbReference>
<organism evidence="2 3">
    <name type="scientific">Frischella perrara</name>
    <dbReference type="NCBI Taxonomy" id="1267021"/>
    <lineage>
        <taxon>Bacteria</taxon>
        <taxon>Pseudomonadati</taxon>
        <taxon>Pseudomonadota</taxon>
        <taxon>Gammaproteobacteria</taxon>
        <taxon>Orbales</taxon>
        <taxon>Orbaceae</taxon>
        <taxon>Frischella</taxon>
    </lineage>
</organism>
<keyword evidence="1" id="KW-1133">Transmembrane helix</keyword>
<dbReference type="AlphaFoldDB" id="A0A0A7RZN8"/>
<sequence>MWFGILIGITPLFIGYLLKVNNTRLMNKINQCLSIMVYLILFLMGSELAQLEDLINNLQNIFLSTGILFACSFGFNLIFLMVLDYFFPWRNQANNEPLPSRFKMILESLRVFLALILGFIAGRLSLPIWQYNQLFSEIILVILLLLVGIQLRSNNISIKQIIVNKVGITTTIIVTVTTLLGGWLASYILELPTNTALAMSSGFGWYSLSGILMTDAKGAVIGSITFLNDILRELCAIILIPSLIKRFKLTALGVCGATSMDFTLPILQKSGGIMMVPPAIVQGFLFTLIMPVLMTMLNYYF</sequence>
<keyword evidence="1" id="KW-0472">Membrane</keyword>
<protein>
    <submittedName>
        <fullName evidence="2">Putative membrane protein</fullName>
    </submittedName>
</protein>
<dbReference type="EMBL" id="CP009056">
    <property type="protein sequence ID" value="AJA44775.1"/>
    <property type="molecule type" value="Genomic_DNA"/>
</dbReference>
<accession>A0A0A7RZN8</accession>
<dbReference type="KEGG" id="fpp:FPB0191_00949"/>
<keyword evidence="1" id="KW-0812">Transmembrane</keyword>
<feature type="transmembrane region" description="Helical" evidence="1">
    <location>
        <begin position="32"/>
        <end position="49"/>
    </location>
</feature>
<evidence type="ECO:0000256" key="1">
    <source>
        <dbReference type="SAM" id="Phobius"/>
    </source>
</evidence>
<name>A0A0A7RZN8_FRIPE</name>
<feature type="transmembrane region" description="Helical" evidence="1">
    <location>
        <begin position="163"/>
        <end position="185"/>
    </location>
</feature>
<dbReference type="RefSeq" id="WP_039104385.1">
    <property type="nucleotide sequence ID" value="NZ_CP009056.1"/>
</dbReference>
<dbReference type="GO" id="GO:0005886">
    <property type="term" value="C:plasma membrane"/>
    <property type="evidence" value="ECO:0007669"/>
    <property type="project" value="TreeGrafter"/>
</dbReference>
<feature type="transmembrane region" description="Helical" evidence="1">
    <location>
        <begin position="61"/>
        <end position="87"/>
    </location>
</feature>
<evidence type="ECO:0000313" key="2">
    <source>
        <dbReference type="EMBL" id="AJA44775.1"/>
    </source>
</evidence>
<feature type="transmembrane region" description="Helical" evidence="1">
    <location>
        <begin position="134"/>
        <end position="151"/>
    </location>
</feature>
<feature type="transmembrane region" description="Helical" evidence="1">
    <location>
        <begin position="205"/>
        <end position="228"/>
    </location>
</feature>
<dbReference type="Proteomes" id="UP000030901">
    <property type="component" value="Chromosome"/>
</dbReference>
<proteinExistence type="predicted"/>
<keyword evidence="3" id="KW-1185">Reference proteome</keyword>
<dbReference type="OrthoDB" id="5451742at2"/>
<dbReference type="HOGENOM" id="CLU_045681_1_0_6"/>
<feature type="transmembrane region" description="Helical" evidence="1">
    <location>
        <begin position="108"/>
        <end position="128"/>
    </location>
</feature>
<evidence type="ECO:0000313" key="3">
    <source>
        <dbReference type="Proteomes" id="UP000030901"/>
    </source>
</evidence>
<feature type="transmembrane region" description="Helical" evidence="1">
    <location>
        <begin position="279"/>
        <end position="300"/>
    </location>
</feature>
<dbReference type="PANTHER" id="PTHR35804:SF1">
    <property type="entry name" value="LYSINE EXPORTER LYSO"/>
    <property type="match status" value="1"/>
</dbReference>
<reference evidence="2 3" key="1">
    <citation type="journal article" date="2014" name="Appl. Environ. Microbiol.">
        <title>Gut symbionts from distinct hosts exhibit genotoxic activity via divergent colibactin biosynthetic pathways.</title>
        <authorList>
            <person name="Engel P."/>
            <person name="Vizcaino M.I."/>
            <person name="Crawford J.M."/>
        </authorList>
    </citation>
    <scope>NUCLEOTIDE SEQUENCE [LARGE SCALE GENOMIC DNA]</scope>
    <source>
        <strain evidence="2 3">PEB0191</strain>
    </source>
</reference>
<dbReference type="InterPro" id="IPR005642">
    <property type="entry name" value="LysO"/>
</dbReference>
<dbReference type="STRING" id="1267021.FPB0191_00949"/>
<dbReference type="GO" id="GO:0015661">
    <property type="term" value="F:L-lysine efflux transmembrane transporter activity"/>
    <property type="evidence" value="ECO:0007669"/>
    <property type="project" value="InterPro"/>
</dbReference>